<dbReference type="GO" id="GO:0006357">
    <property type="term" value="P:regulation of transcription by RNA polymerase II"/>
    <property type="evidence" value="ECO:0007669"/>
    <property type="project" value="TreeGrafter"/>
</dbReference>
<dbReference type="GO" id="GO:0003712">
    <property type="term" value="F:transcription coregulator activity"/>
    <property type="evidence" value="ECO:0007669"/>
    <property type="project" value="TreeGrafter"/>
</dbReference>
<dbReference type="EMBL" id="JWIN03000025">
    <property type="protein sequence ID" value="KAB1258081.1"/>
    <property type="molecule type" value="Genomic_DNA"/>
</dbReference>
<dbReference type="Pfam" id="PF25527">
    <property type="entry name" value="GBD-like_ZMIZ1_ZMIZ2"/>
    <property type="match status" value="1"/>
</dbReference>
<dbReference type="PANTHER" id="PTHR10782:SF38">
    <property type="entry name" value="ZINC FINGER MIZ DOMAIN-CONTAINING PROTEIN 2"/>
    <property type="match status" value="1"/>
</dbReference>
<organism evidence="2 3">
    <name type="scientific">Camelus dromedarius</name>
    <name type="common">Dromedary</name>
    <name type="synonym">Arabian camel</name>
    <dbReference type="NCBI Taxonomy" id="9838"/>
    <lineage>
        <taxon>Eukaryota</taxon>
        <taxon>Metazoa</taxon>
        <taxon>Chordata</taxon>
        <taxon>Craniata</taxon>
        <taxon>Vertebrata</taxon>
        <taxon>Euteleostomi</taxon>
        <taxon>Mammalia</taxon>
        <taxon>Eutheria</taxon>
        <taxon>Laurasiatheria</taxon>
        <taxon>Artiodactyla</taxon>
        <taxon>Tylopoda</taxon>
        <taxon>Camelidae</taxon>
        <taxon>Camelus</taxon>
    </lineage>
</organism>
<dbReference type="PANTHER" id="PTHR10782">
    <property type="entry name" value="ZINC FINGER MIZ DOMAIN-CONTAINING PROTEIN"/>
    <property type="match status" value="1"/>
</dbReference>
<feature type="domain" description="ZMIZ1/ZMIZ2 GBD-like" evidence="1">
    <location>
        <begin position="191"/>
        <end position="299"/>
    </location>
</feature>
<name>A0A5N4CGN3_CAMDR</name>
<keyword evidence="3" id="KW-1185">Reference proteome</keyword>
<proteinExistence type="predicted"/>
<comment type="caution">
    <text evidence="2">The sequence shown here is derived from an EMBL/GenBank/DDBJ whole genome shotgun (WGS) entry which is preliminary data.</text>
</comment>
<accession>A0A5N4CGN3</accession>
<dbReference type="GO" id="GO:0000785">
    <property type="term" value="C:chromatin"/>
    <property type="evidence" value="ECO:0007669"/>
    <property type="project" value="TreeGrafter"/>
</dbReference>
<dbReference type="InterPro" id="IPR057847">
    <property type="entry name" value="ZMIZ1/ZMIZ2_GBD-like"/>
</dbReference>
<sequence>MVPLLMRQCLGYKVLLSQEDHCGHNHVGSCSGAQKRGFGEPQGPCREALISPPHSSMMPGMAGGSSALNSLQCLGQQVFGEGGTNKGYVQQWVYGCRDYPRGSGFTIGYAGGPAGGPAGLGLPSHVTRPSTNFTQAAVVAAQAAATAKVTATVVTLQERQSQELSQYRGIGAKQLFNCQFLQHRAARDQLPLTFPERDDVILKPFPLQHILATLMLRPDLELQFKCYYHEDQQMNTNWPASVRVSVNATLPTIKHGDKTSRKPLYLKHVCQPGCNTIQITVTACHSSHLFVLQLVHGPSIHSMPQGLLLPAEHCIIEINIAEGLEVDQYMLGILIYILNSDYEILISLTCSGKPVPVKPDVHVKEEPVLQCCCTVNPGLCSCPA</sequence>
<reference evidence="2 3" key="1">
    <citation type="journal article" date="2019" name="Mol. Ecol. Resour.">
        <title>Improving Illumina assemblies with Hi-C and long reads: an example with the North African dromedary.</title>
        <authorList>
            <person name="Elbers J.P."/>
            <person name="Rogers M.F."/>
            <person name="Perelman P.L."/>
            <person name="Proskuryakova A.A."/>
            <person name="Serdyukova N.A."/>
            <person name="Johnson W.E."/>
            <person name="Horin P."/>
            <person name="Corander J."/>
            <person name="Murphy D."/>
            <person name="Burger P.A."/>
        </authorList>
    </citation>
    <scope>NUCLEOTIDE SEQUENCE [LARGE SCALE GENOMIC DNA]</scope>
    <source>
        <strain evidence="2">Drom800</strain>
        <tissue evidence="2">Blood</tissue>
    </source>
</reference>
<evidence type="ECO:0000313" key="3">
    <source>
        <dbReference type="Proteomes" id="UP000299084"/>
    </source>
</evidence>
<protein>
    <submittedName>
        <fullName evidence="2">Zinc finger MIZ domain-containing protein 2</fullName>
    </submittedName>
</protein>
<evidence type="ECO:0000313" key="2">
    <source>
        <dbReference type="EMBL" id="KAB1258081.1"/>
    </source>
</evidence>
<dbReference type="Proteomes" id="UP000299084">
    <property type="component" value="Unassembled WGS sequence"/>
</dbReference>
<gene>
    <name evidence="2" type="ORF">Cadr_000022538</name>
</gene>
<dbReference type="AlphaFoldDB" id="A0A5N4CGN3"/>
<dbReference type="GO" id="GO:0061665">
    <property type="term" value="F:SUMO ligase activity"/>
    <property type="evidence" value="ECO:0007669"/>
    <property type="project" value="TreeGrafter"/>
</dbReference>
<evidence type="ECO:0000259" key="1">
    <source>
        <dbReference type="Pfam" id="PF25527"/>
    </source>
</evidence>
<dbReference type="GO" id="GO:0016925">
    <property type="term" value="P:protein sumoylation"/>
    <property type="evidence" value="ECO:0007669"/>
    <property type="project" value="TreeGrafter"/>
</dbReference>